<gene>
    <name evidence="3" type="ORF">A6F68_01093</name>
</gene>
<accession>A0A1B2ABR7</accession>
<evidence type="ECO:0000259" key="1">
    <source>
        <dbReference type="Pfam" id="PF24390"/>
    </source>
</evidence>
<protein>
    <submittedName>
        <fullName evidence="3">Uncharacterized protein</fullName>
    </submittedName>
</protein>
<dbReference type="Pfam" id="PF24390">
    <property type="entry name" value="PRTase-CE"/>
    <property type="match status" value="1"/>
</dbReference>
<proteinExistence type="predicted"/>
<evidence type="ECO:0000259" key="2">
    <source>
        <dbReference type="Pfam" id="PF24409"/>
    </source>
</evidence>
<dbReference type="InterPro" id="IPR057055">
    <property type="entry name" value="wHTH-PRTase_assoc"/>
</dbReference>
<dbReference type="EMBL" id="CP016591">
    <property type="protein sequence ID" value="ANY19612.1"/>
    <property type="molecule type" value="Genomic_DNA"/>
</dbReference>
<dbReference type="PATRIC" id="fig|692370.5.peg.1109"/>
<dbReference type="KEGG" id="ado:A6F68_01093"/>
<organism evidence="3 4">
    <name type="scientific">Tsuneonella dongtanensis</name>
    <dbReference type="NCBI Taxonomy" id="692370"/>
    <lineage>
        <taxon>Bacteria</taxon>
        <taxon>Pseudomonadati</taxon>
        <taxon>Pseudomonadota</taxon>
        <taxon>Alphaproteobacteria</taxon>
        <taxon>Sphingomonadales</taxon>
        <taxon>Erythrobacteraceae</taxon>
        <taxon>Tsuneonella</taxon>
    </lineage>
</organism>
<feature type="domain" description="PRTase-CE" evidence="1">
    <location>
        <begin position="11"/>
        <end position="266"/>
    </location>
</feature>
<sequence length="381" mass="42521">MTVPRSEHPRVAAWLENFAVPRRDTARLLIDALDLISETDLRRELIAATLSLLPDLAGPVAAFPAREVSPGESAHAEGRAGRYQLLEPGLPGSEAVLASILTGVLREGGSSAGLLGGHDLESLREHKVRTILLLDDFSGSGSQLIKFHKALRRHKTIRSWTSYHLIEFHVLAYAATDKTARLLRRSFGDDKVHILRACPTFEGAGWTPEQRAEVEVLCRDSAGRRNKNWALGFRDSRALIVFEHTAPNNLPFILWKVATGWNSLFEYKGVPNDLLRLFTMRPDPPREPLIGSAGAARLSQTIDLLARRVYDAGNIAEVLRVSIAEAERLLRLAHSLGLTNARHRLTDAGRAELKRWRAAHPVRVLPNRDEPYYPKQLRAER</sequence>
<dbReference type="RefSeq" id="WP_067677157.1">
    <property type="nucleotide sequence ID" value="NZ_CP016591.1"/>
</dbReference>
<dbReference type="OrthoDB" id="4288730at2"/>
<dbReference type="STRING" id="692370.A6F68_01093"/>
<dbReference type="InterPro" id="IPR056920">
    <property type="entry name" value="PRTase-CE"/>
</dbReference>
<keyword evidence="4" id="KW-1185">Reference proteome</keyword>
<reference evidence="3 4" key="1">
    <citation type="submission" date="2016-07" db="EMBL/GenBank/DDBJ databases">
        <title>Complete genome sequence of Altererythrobacter dongtanensis KCTC 22672, a type strain with esterase isolated from tidal flat.</title>
        <authorList>
            <person name="Cheng H."/>
            <person name="Wu Y.-H."/>
            <person name="Zhou P."/>
            <person name="Huo Y.-Y."/>
            <person name="Wang C.-S."/>
            <person name="Xu X.-W."/>
        </authorList>
    </citation>
    <scope>NUCLEOTIDE SEQUENCE [LARGE SCALE GENOMIC DNA]</scope>
    <source>
        <strain evidence="3 4">KCTC 22672</strain>
    </source>
</reference>
<dbReference type="AlphaFoldDB" id="A0A1B2ABR7"/>
<dbReference type="Pfam" id="PF24409">
    <property type="entry name" value="wHTH-PRTase_assc"/>
    <property type="match status" value="1"/>
</dbReference>
<feature type="domain" description="PRTase associated wHTH" evidence="2">
    <location>
        <begin position="302"/>
        <end position="379"/>
    </location>
</feature>
<evidence type="ECO:0000313" key="3">
    <source>
        <dbReference type="EMBL" id="ANY19612.1"/>
    </source>
</evidence>
<evidence type="ECO:0000313" key="4">
    <source>
        <dbReference type="Proteomes" id="UP000092932"/>
    </source>
</evidence>
<name>A0A1B2ABR7_9SPHN</name>
<dbReference type="Proteomes" id="UP000092932">
    <property type="component" value="Chromosome"/>
</dbReference>